<keyword evidence="2" id="KW-0472">Membrane</keyword>
<dbReference type="OrthoDB" id="2021138at2759"/>
<dbReference type="EMBL" id="GL349466">
    <property type="protein sequence ID" value="KNC51320.1"/>
    <property type="molecule type" value="Genomic_DNA"/>
</dbReference>
<accession>A0A0L0DGK4</accession>
<organism evidence="4 5">
    <name type="scientific">Thecamonas trahens ATCC 50062</name>
    <dbReference type="NCBI Taxonomy" id="461836"/>
    <lineage>
        <taxon>Eukaryota</taxon>
        <taxon>Apusozoa</taxon>
        <taxon>Apusomonadida</taxon>
        <taxon>Apusomonadidae</taxon>
        <taxon>Thecamonas</taxon>
    </lineage>
</organism>
<dbReference type="RefSeq" id="XP_013756242.1">
    <property type="nucleotide sequence ID" value="XM_013900788.1"/>
</dbReference>
<gene>
    <name evidence="4" type="ORF">AMSG_07331</name>
</gene>
<proteinExistence type="predicted"/>
<dbReference type="InterPro" id="IPR001054">
    <property type="entry name" value="A/G_cyclase"/>
</dbReference>
<dbReference type="CDD" id="cd07302">
    <property type="entry name" value="CHD"/>
    <property type="match status" value="1"/>
</dbReference>
<feature type="transmembrane region" description="Helical" evidence="2">
    <location>
        <begin position="66"/>
        <end position="93"/>
    </location>
</feature>
<feature type="compositionally biased region" description="Polar residues" evidence="1">
    <location>
        <begin position="557"/>
        <end position="582"/>
    </location>
</feature>
<feature type="compositionally biased region" description="Low complexity" evidence="1">
    <location>
        <begin position="430"/>
        <end position="445"/>
    </location>
</feature>
<keyword evidence="2" id="KW-1133">Transmembrane helix</keyword>
<evidence type="ECO:0000256" key="2">
    <source>
        <dbReference type="SAM" id="Phobius"/>
    </source>
</evidence>
<evidence type="ECO:0000259" key="3">
    <source>
        <dbReference type="PROSITE" id="PS50125"/>
    </source>
</evidence>
<dbReference type="Pfam" id="PF00211">
    <property type="entry name" value="Guanylate_cyc"/>
    <property type="match status" value="1"/>
</dbReference>
<feature type="compositionally biased region" description="Basic residues" evidence="1">
    <location>
        <begin position="529"/>
        <end position="542"/>
    </location>
</feature>
<feature type="region of interest" description="Disordered" evidence="1">
    <location>
        <begin position="523"/>
        <end position="599"/>
    </location>
</feature>
<dbReference type="GO" id="GO:0009190">
    <property type="term" value="P:cyclic nucleotide biosynthetic process"/>
    <property type="evidence" value="ECO:0007669"/>
    <property type="project" value="InterPro"/>
</dbReference>
<dbReference type="SUPFAM" id="SSF55073">
    <property type="entry name" value="Nucleotide cyclase"/>
    <property type="match status" value="1"/>
</dbReference>
<dbReference type="PROSITE" id="PS50125">
    <property type="entry name" value="GUANYLATE_CYCLASE_2"/>
    <property type="match status" value="1"/>
</dbReference>
<dbReference type="eggNOG" id="KOG0618">
    <property type="taxonomic scope" value="Eukaryota"/>
</dbReference>
<feature type="region of interest" description="Disordered" evidence="1">
    <location>
        <begin position="417"/>
        <end position="511"/>
    </location>
</feature>
<dbReference type="PANTHER" id="PTHR43081:SF1">
    <property type="entry name" value="ADENYLATE CYCLASE, TERMINAL-DIFFERENTIATION SPECIFIC"/>
    <property type="match status" value="1"/>
</dbReference>
<keyword evidence="5" id="KW-1185">Reference proteome</keyword>
<evidence type="ECO:0000313" key="4">
    <source>
        <dbReference type="EMBL" id="KNC51320.1"/>
    </source>
</evidence>
<dbReference type="InterPro" id="IPR050697">
    <property type="entry name" value="Adenylyl/Guanylyl_Cyclase_3/4"/>
</dbReference>
<feature type="compositionally biased region" description="Polar residues" evidence="1">
    <location>
        <begin position="483"/>
        <end position="496"/>
    </location>
</feature>
<feature type="domain" description="Guanylate cyclase" evidence="3">
    <location>
        <begin position="118"/>
        <end position="249"/>
    </location>
</feature>
<name>A0A0L0DGK4_THETB</name>
<dbReference type="PANTHER" id="PTHR43081">
    <property type="entry name" value="ADENYLATE CYCLASE, TERMINAL-DIFFERENTIATION SPECIFIC-RELATED"/>
    <property type="match status" value="1"/>
</dbReference>
<protein>
    <submittedName>
        <fullName evidence="4">Adenylate and Guanylate cyclase catalytic domain-containing protein</fullName>
    </submittedName>
</protein>
<dbReference type="Proteomes" id="UP000054408">
    <property type="component" value="Unassembled WGS sequence"/>
</dbReference>
<evidence type="ECO:0000256" key="1">
    <source>
        <dbReference type="SAM" id="MobiDB-lite"/>
    </source>
</evidence>
<dbReference type="GeneID" id="25566269"/>
<dbReference type="STRING" id="461836.A0A0L0DGK4"/>
<keyword evidence="2" id="KW-0812">Transmembrane</keyword>
<evidence type="ECO:0000313" key="5">
    <source>
        <dbReference type="Proteomes" id="UP000054408"/>
    </source>
</evidence>
<sequence length="599" mass="63914">MDDCGACFGSNLAKDDCSVCHGNNTLCAGCDGLPNSGLELDPCGLCVPAGTSLCARARIKSETKMVTPMVAAAMGSSLVILCLLVLAVLLYLYRARKSATVAAHQAELTKAAPTGNVFIVTTDIESSTMLWETDPAAMIDVLETHNAIMRDTMAATGGYEFKTEGDAFFVAYTNVEDVIAFCVYVQDALMATAWPAWLNEALPTGDPSVWNGVRVRMGVHVGPASHTFDERAARMLYFGRVVKLATLVTDSGAGGQIMVSRPVVDALAASRQPSAKRSPRDGPKSPRVDVILTPIARLSFDGIHETCEVWELLPLELAGRTSALTERRLYKNAEAVELLDPEADQGLAEAMPRGIRAGTPIGMRAAVAAAAAVSADGEQGVANATTPQTTAIPLTYSIHDSAKTSVALVARLTEAAAQRRSPDRTFPVARSSSRSRTRNTLARSRTQGRTMTKIRSVTAFRSRGSGLNNSVSNVLDLERDRSNSVSRAESTRSNPDLESGESRSAMSVKDRVASIRERMAVRRSVSISHTRRTSGSRIRRLSQRSLTQAASDALWASPTSHECSHSSVLSETARSIGDTSVQGVELGDLLSEDGSSMMS</sequence>
<dbReference type="InterPro" id="IPR029787">
    <property type="entry name" value="Nucleotide_cyclase"/>
</dbReference>
<dbReference type="SMART" id="SM00044">
    <property type="entry name" value="CYCc"/>
    <property type="match status" value="1"/>
</dbReference>
<dbReference type="AlphaFoldDB" id="A0A0L0DGK4"/>
<reference evidence="4 5" key="1">
    <citation type="submission" date="2010-05" db="EMBL/GenBank/DDBJ databases">
        <title>The Genome Sequence of Thecamonas trahens ATCC 50062.</title>
        <authorList>
            <consortium name="The Broad Institute Genome Sequencing Platform"/>
            <person name="Russ C."/>
            <person name="Cuomo C."/>
            <person name="Shea T."/>
            <person name="Young S.K."/>
            <person name="Zeng Q."/>
            <person name="Koehrsen M."/>
            <person name="Haas B."/>
            <person name="Borodovsky M."/>
            <person name="Guigo R."/>
            <person name="Alvarado L."/>
            <person name="Berlin A."/>
            <person name="Bochicchio J."/>
            <person name="Borenstein D."/>
            <person name="Chapman S."/>
            <person name="Chen Z."/>
            <person name="Freedman E."/>
            <person name="Gellesch M."/>
            <person name="Goldberg J."/>
            <person name="Griggs A."/>
            <person name="Gujja S."/>
            <person name="Heilman E."/>
            <person name="Heiman D."/>
            <person name="Hepburn T."/>
            <person name="Howarth C."/>
            <person name="Jen D."/>
            <person name="Larson L."/>
            <person name="Mehta T."/>
            <person name="Park D."/>
            <person name="Pearson M."/>
            <person name="Roberts A."/>
            <person name="Saif S."/>
            <person name="Shenoy N."/>
            <person name="Sisk P."/>
            <person name="Stolte C."/>
            <person name="Sykes S."/>
            <person name="Thomson T."/>
            <person name="Walk T."/>
            <person name="White J."/>
            <person name="Yandava C."/>
            <person name="Burger G."/>
            <person name="Gray M.W."/>
            <person name="Holland P.W.H."/>
            <person name="King N."/>
            <person name="Lang F.B.F."/>
            <person name="Roger A.J."/>
            <person name="Ruiz-Trillo I."/>
            <person name="Lander E."/>
            <person name="Nusbaum C."/>
        </authorList>
    </citation>
    <scope>NUCLEOTIDE SEQUENCE [LARGE SCALE GENOMIC DNA]</scope>
    <source>
        <strain evidence="4 5">ATCC 50062</strain>
    </source>
</reference>
<dbReference type="GO" id="GO:0035556">
    <property type="term" value="P:intracellular signal transduction"/>
    <property type="evidence" value="ECO:0007669"/>
    <property type="project" value="InterPro"/>
</dbReference>
<dbReference type="Gene3D" id="3.30.70.1230">
    <property type="entry name" value="Nucleotide cyclase"/>
    <property type="match status" value="1"/>
</dbReference>